<evidence type="ECO:0000259" key="4">
    <source>
        <dbReference type="PROSITE" id="PS51462"/>
    </source>
</evidence>
<dbReference type="STRING" id="1160718.SU9_19665"/>
<dbReference type="PANTHER" id="PTHR21340:SF0">
    <property type="entry name" value="BIS(5'-NUCLEOSYL)-TETRAPHOSPHATASE [ASYMMETRICAL]"/>
    <property type="match status" value="1"/>
</dbReference>
<dbReference type="HOGENOM" id="CLU_062658_5_2_11"/>
<dbReference type="GO" id="GO:0006754">
    <property type="term" value="P:ATP biosynthetic process"/>
    <property type="evidence" value="ECO:0007669"/>
    <property type="project" value="TreeGrafter"/>
</dbReference>
<dbReference type="CDD" id="cd03424">
    <property type="entry name" value="NUDIX_ADPRase_Nudt5_UGPPase_Nudt14"/>
    <property type="match status" value="1"/>
</dbReference>
<dbReference type="KEGG" id="sauh:SU9_011815"/>
<reference evidence="6" key="2">
    <citation type="submission" date="2021-04" db="EMBL/GenBank/DDBJ databases">
        <authorList>
            <person name="Wen M.-L."/>
            <person name="Han X.-L."/>
            <person name="Xiong J."/>
        </authorList>
    </citation>
    <scope>NUCLEOTIDE SEQUENCE</scope>
    <source>
        <strain evidence="6">AGR0001</strain>
    </source>
</reference>
<accession>J2JXV2</accession>
<organism evidence="5">
    <name type="scientific">Streptomyces auratus AGR0001</name>
    <dbReference type="NCBI Taxonomy" id="1160718"/>
    <lineage>
        <taxon>Bacteria</taxon>
        <taxon>Bacillati</taxon>
        <taxon>Actinomycetota</taxon>
        <taxon>Actinomycetes</taxon>
        <taxon>Kitasatosporales</taxon>
        <taxon>Streptomycetaceae</taxon>
        <taxon>Streptomyces</taxon>
    </lineage>
</organism>
<dbReference type="InterPro" id="IPR020476">
    <property type="entry name" value="Nudix_hydrolase"/>
</dbReference>
<sequence length="152" mass="16581">MTDAPDREATRDASVIVARDANGMVAVLTTGFPQHGGDYLFLPGGRREPGETPEQCARRELREEAGVTARTWRPLGSYALTLHSTARIHLYLAEGLTCGAQQLTPSEENFTLMWWPMSDALRAATEGRFLLQGGPLALLLVQQVTSAQPDES</sequence>
<dbReference type="RefSeq" id="WP_006605456.1">
    <property type="nucleotide sequence ID" value="NZ_CP072931.1"/>
</dbReference>
<dbReference type="EMBL" id="CP072931">
    <property type="protein sequence ID" value="QTZ92079.1"/>
    <property type="molecule type" value="Genomic_DNA"/>
</dbReference>
<dbReference type="eggNOG" id="COG0494">
    <property type="taxonomic scope" value="Bacteria"/>
</dbReference>
<dbReference type="GO" id="GO:0006167">
    <property type="term" value="P:AMP biosynthetic process"/>
    <property type="evidence" value="ECO:0007669"/>
    <property type="project" value="TreeGrafter"/>
</dbReference>
<dbReference type="SUPFAM" id="SSF55811">
    <property type="entry name" value="Nudix"/>
    <property type="match status" value="1"/>
</dbReference>
<dbReference type="Proteomes" id="UP000009036">
    <property type="component" value="Chromosome"/>
</dbReference>
<evidence type="ECO:0000256" key="2">
    <source>
        <dbReference type="ARBA" id="ARBA00022801"/>
    </source>
</evidence>
<evidence type="ECO:0000313" key="6">
    <source>
        <dbReference type="EMBL" id="QTZ92079.1"/>
    </source>
</evidence>
<dbReference type="EMBL" id="AJGV01000117">
    <property type="protein sequence ID" value="EJJ05263.1"/>
    <property type="molecule type" value="Genomic_DNA"/>
</dbReference>
<dbReference type="AlphaFoldDB" id="J2JXV2"/>
<keyword evidence="7" id="KW-1185">Reference proteome</keyword>
<dbReference type="OrthoDB" id="9806150at2"/>
<dbReference type="GO" id="GO:0004081">
    <property type="term" value="F:bis(5'-nucleosyl)-tetraphosphatase (asymmetrical) activity"/>
    <property type="evidence" value="ECO:0007669"/>
    <property type="project" value="TreeGrafter"/>
</dbReference>
<dbReference type="InterPro" id="IPR051325">
    <property type="entry name" value="Nudix_hydrolase_domain"/>
</dbReference>
<evidence type="ECO:0000256" key="3">
    <source>
        <dbReference type="RuleBase" id="RU003476"/>
    </source>
</evidence>
<proteinExistence type="inferred from homology"/>
<dbReference type="PROSITE" id="PS00893">
    <property type="entry name" value="NUDIX_BOX"/>
    <property type="match status" value="1"/>
</dbReference>
<name>J2JXV2_9ACTN</name>
<dbReference type="PANTHER" id="PTHR21340">
    <property type="entry name" value="DIADENOSINE 5,5-P1,P4-TETRAPHOSPHATE PYROPHOSPHOHYDROLASE MUTT"/>
    <property type="match status" value="1"/>
</dbReference>
<dbReference type="PROSITE" id="PS51462">
    <property type="entry name" value="NUDIX"/>
    <property type="match status" value="1"/>
</dbReference>
<feature type="domain" description="Nudix hydrolase" evidence="4">
    <location>
        <begin position="9"/>
        <end position="144"/>
    </location>
</feature>
<dbReference type="PRINTS" id="PR00502">
    <property type="entry name" value="NUDIXFAMILY"/>
</dbReference>
<dbReference type="PATRIC" id="fig|1160718.3.peg.3983"/>
<keyword evidence="2 3" id="KW-0378">Hydrolase</keyword>
<dbReference type="InterPro" id="IPR015797">
    <property type="entry name" value="NUDIX_hydrolase-like_dom_sf"/>
</dbReference>
<protein>
    <submittedName>
        <fullName evidence="6">NUDIX hydrolase</fullName>
    </submittedName>
    <submittedName>
        <fullName evidence="5">Putative hydrolase</fullName>
    </submittedName>
</protein>
<reference evidence="5" key="1">
    <citation type="journal article" date="2012" name="J. Bacteriol.">
        <title>Genome Sequence of Streptomyces auratus Strain AGR0001, a Phoslactomycin-Producing Actinomycete.</title>
        <authorList>
            <person name="Han X."/>
            <person name="Li M."/>
            <person name="Ding Z."/>
            <person name="Zhao J."/>
            <person name="Ji K."/>
            <person name="Wen M."/>
            <person name="Lu T."/>
        </authorList>
    </citation>
    <scope>NUCLEOTIDE SEQUENCE [LARGE SCALE GENOMIC DNA]</scope>
    <source>
        <strain evidence="5">AGR0001</strain>
    </source>
</reference>
<comment type="similarity">
    <text evidence="1 3">Belongs to the Nudix hydrolase family.</text>
</comment>
<gene>
    <name evidence="6" type="ORF">SU9_011815</name>
    <name evidence="5" type="ORF">SU9_19665</name>
</gene>
<dbReference type="InterPro" id="IPR020084">
    <property type="entry name" value="NUDIX_hydrolase_CS"/>
</dbReference>
<dbReference type="Gene3D" id="3.90.79.10">
    <property type="entry name" value="Nucleoside Triphosphate Pyrophosphohydrolase"/>
    <property type="match status" value="1"/>
</dbReference>
<evidence type="ECO:0000256" key="1">
    <source>
        <dbReference type="ARBA" id="ARBA00005582"/>
    </source>
</evidence>
<dbReference type="InterPro" id="IPR000086">
    <property type="entry name" value="NUDIX_hydrolase_dom"/>
</dbReference>
<evidence type="ECO:0000313" key="5">
    <source>
        <dbReference type="EMBL" id="EJJ05263.1"/>
    </source>
</evidence>
<dbReference type="Pfam" id="PF00293">
    <property type="entry name" value="NUDIX"/>
    <property type="match status" value="1"/>
</dbReference>
<evidence type="ECO:0000313" key="7">
    <source>
        <dbReference type="Proteomes" id="UP000009036"/>
    </source>
</evidence>